<proteinExistence type="inferred from homology"/>
<evidence type="ECO:0000256" key="1">
    <source>
        <dbReference type="ARBA" id="ARBA00008889"/>
    </source>
</evidence>
<reference evidence="2" key="1">
    <citation type="submission" date="2020-12" db="EMBL/GenBank/DDBJ databases">
        <authorList>
            <person name="Xu Q."/>
            <person name="Chen N."/>
        </authorList>
    </citation>
    <scope>NUCLEOTIDE SEQUENCE</scope>
    <source>
        <strain evidence="2">CNS00095</strain>
    </source>
</reference>
<dbReference type="GeneID" id="69241676"/>
<dbReference type="Gene3D" id="3.30.70.1730">
    <property type="match status" value="1"/>
</dbReference>
<name>A0A8A6KHS4_9STRA</name>
<dbReference type="SUPFAM" id="SSF160369">
    <property type="entry name" value="Ribosomal protein L10-like"/>
    <property type="match status" value="1"/>
</dbReference>
<evidence type="ECO:0000313" key="2">
    <source>
        <dbReference type="EMBL" id="QTI83147.1"/>
    </source>
</evidence>
<accession>A0A8A6KHS4</accession>
<dbReference type="RefSeq" id="YP_010242146.1">
    <property type="nucleotide sequence ID" value="NC_059933.1"/>
</dbReference>
<sequence length="153" mass="18076">MKFNTKSYKIFKIKHHFKKAKFFIFCHGTNSSISEWLNVEQDLVRSQLSYYRSYNSLTKKSIRDSIFKSLTKLANGPLFFVSVYKERRMSQALTKLIAVNKLLTSMCIRMNDRVYSIPQLTNISTLNYITNIVIFRSLLDRMLKTPYKTFTTK</sequence>
<organism evidence="2">
    <name type="scientific">Minutocellus polymorphus</name>
    <dbReference type="NCBI Taxonomy" id="265543"/>
    <lineage>
        <taxon>Eukaryota</taxon>
        <taxon>Sar</taxon>
        <taxon>Stramenopiles</taxon>
        <taxon>Ochrophyta</taxon>
        <taxon>Bacillariophyta</taxon>
        <taxon>Mediophyceae</taxon>
        <taxon>Cymatosirophycidae</taxon>
        <taxon>Cymatosirales</taxon>
        <taxon>Cymatosiraceae</taxon>
        <taxon>Minutocellus</taxon>
    </lineage>
</organism>
<comment type="similarity">
    <text evidence="1">Belongs to the universal ribosomal protein uL10 family.</text>
</comment>
<dbReference type="InterPro" id="IPR043141">
    <property type="entry name" value="Ribosomal_uL10-like_sf"/>
</dbReference>
<dbReference type="AlphaFoldDB" id="A0A8A6KHS4"/>
<protein>
    <submittedName>
        <fullName evidence="2">Uncharacterized protein</fullName>
    </submittedName>
</protein>
<dbReference type="EMBL" id="MW417226">
    <property type="protein sequence ID" value="QTI83147.1"/>
    <property type="molecule type" value="Genomic_DNA"/>
</dbReference>
<gene>
    <name evidence="2" type="primary">orf153</name>
</gene>
<geneLocation type="mitochondrion" evidence="2"/>
<keyword evidence="2" id="KW-0496">Mitochondrion</keyword>